<sequence length="255" mass="29406">MGASENPKKHKIPILGVRENLVVRESRCTVSFKRQAKRFQLGDYFAFSAERIVPKPKMSEVEHSIERKAIQYWLRPSGKPEELSLPYLYSIALSYTHSVRMLRWPSVSYLLFSIKERRNSDKTTRRPTSELSECWMGDCPYYEKRAWFSLAWARSDAHEAGWKKRTLSTNVPNPLLEDVVTFITGGPGFKAIAMPAIWKLGRTMLCQGGSDNEDAAKSVLDMATRTCHKLVADDDRREKSLGDEDWDDLVFYLFR</sequence>
<keyword evidence="2" id="KW-1185">Reference proteome</keyword>
<gene>
    <name evidence="1" type="ORF">CC80DRAFT_504997</name>
</gene>
<protein>
    <submittedName>
        <fullName evidence="1">Uncharacterized protein</fullName>
    </submittedName>
</protein>
<evidence type="ECO:0000313" key="2">
    <source>
        <dbReference type="Proteomes" id="UP000800035"/>
    </source>
</evidence>
<organism evidence="1 2">
    <name type="scientific">Byssothecium circinans</name>
    <dbReference type="NCBI Taxonomy" id="147558"/>
    <lineage>
        <taxon>Eukaryota</taxon>
        <taxon>Fungi</taxon>
        <taxon>Dikarya</taxon>
        <taxon>Ascomycota</taxon>
        <taxon>Pezizomycotina</taxon>
        <taxon>Dothideomycetes</taxon>
        <taxon>Pleosporomycetidae</taxon>
        <taxon>Pleosporales</taxon>
        <taxon>Massarineae</taxon>
        <taxon>Massarinaceae</taxon>
        <taxon>Byssothecium</taxon>
    </lineage>
</organism>
<proteinExistence type="predicted"/>
<dbReference type="Proteomes" id="UP000800035">
    <property type="component" value="Unassembled WGS sequence"/>
</dbReference>
<evidence type="ECO:0000313" key="1">
    <source>
        <dbReference type="EMBL" id="KAF1956443.1"/>
    </source>
</evidence>
<dbReference type="EMBL" id="ML976992">
    <property type="protein sequence ID" value="KAF1956443.1"/>
    <property type="molecule type" value="Genomic_DNA"/>
</dbReference>
<name>A0A6A5TU18_9PLEO</name>
<reference evidence="1" key="1">
    <citation type="journal article" date="2020" name="Stud. Mycol.">
        <title>101 Dothideomycetes genomes: a test case for predicting lifestyles and emergence of pathogens.</title>
        <authorList>
            <person name="Haridas S."/>
            <person name="Albert R."/>
            <person name="Binder M."/>
            <person name="Bloem J."/>
            <person name="Labutti K."/>
            <person name="Salamov A."/>
            <person name="Andreopoulos B."/>
            <person name="Baker S."/>
            <person name="Barry K."/>
            <person name="Bills G."/>
            <person name="Bluhm B."/>
            <person name="Cannon C."/>
            <person name="Castanera R."/>
            <person name="Culley D."/>
            <person name="Daum C."/>
            <person name="Ezra D."/>
            <person name="Gonzalez J."/>
            <person name="Henrissat B."/>
            <person name="Kuo A."/>
            <person name="Liang C."/>
            <person name="Lipzen A."/>
            <person name="Lutzoni F."/>
            <person name="Magnuson J."/>
            <person name="Mondo S."/>
            <person name="Nolan M."/>
            <person name="Ohm R."/>
            <person name="Pangilinan J."/>
            <person name="Park H.-J."/>
            <person name="Ramirez L."/>
            <person name="Alfaro M."/>
            <person name="Sun H."/>
            <person name="Tritt A."/>
            <person name="Yoshinaga Y."/>
            <person name="Zwiers L.-H."/>
            <person name="Turgeon B."/>
            <person name="Goodwin S."/>
            <person name="Spatafora J."/>
            <person name="Crous P."/>
            <person name="Grigoriev I."/>
        </authorList>
    </citation>
    <scope>NUCLEOTIDE SEQUENCE</scope>
    <source>
        <strain evidence="1">CBS 675.92</strain>
    </source>
</reference>
<dbReference type="AlphaFoldDB" id="A0A6A5TU18"/>
<accession>A0A6A5TU18</accession>
<dbReference type="OrthoDB" id="6161812at2759"/>